<dbReference type="Proteomes" id="UP000245999">
    <property type="component" value="Chromosome"/>
</dbReference>
<evidence type="ECO:0000313" key="2">
    <source>
        <dbReference type="Proteomes" id="UP000245999"/>
    </source>
</evidence>
<proteinExistence type="predicted"/>
<accession>A0A2Z3GKW3</accession>
<dbReference type="RefSeq" id="WP_109657498.1">
    <property type="nucleotide sequence ID" value="NZ_CP029145.1"/>
</dbReference>
<dbReference type="AlphaFoldDB" id="A0A2Z3GKW3"/>
<organism evidence="1 2">
    <name type="scientific">Hymenobacter nivis</name>
    <dbReference type="NCBI Taxonomy" id="1850093"/>
    <lineage>
        <taxon>Bacteria</taxon>
        <taxon>Pseudomonadati</taxon>
        <taxon>Bacteroidota</taxon>
        <taxon>Cytophagia</taxon>
        <taxon>Cytophagales</taxon>
        <taxon>Hymenobacteraceae</taxon>
        <taxon>Hymenobacter</taxon>
    </lineage>
</organism>
<dbReference type="KEGG" id="hnv:DDQ68_17735"/>
<protein>
    <recommendedName>
        <fullName evidence="3">Lipoprotein</fullName>
    </recommendedName>
</protein>
<dbReference type="EMBL" id="CP029145">
    <property type="protein sequence ID" value="AWM34463.1"/>
    <property type="molecule type" value="Genomic_DNA"/>
</dbReference>
<dbReference type="PROSITE" id="PS51257">
    <property type="entry name" value="PROKAR_LIPOPROTEIN"/>
    <property type="match status" value="1"/>
</dbReference>
<dbReference type="OrthoDB" id="886935at2"/>
<reference evidence="2" key="1">
    <citation type="submission" date="2018-04" db="EMBL/GenBank/DDBJ databases">
        <title>Complete genome of Antarctic heterotrophic bacterium Hymenobacter nivis.</title>
        <authorList>
            <person name="Terashima M."/>
        </authorList>
    </citation>
    <scope>NUCLEOTIDE SEQUENCE [LARGE SCALE GENOMIC DNA]</scope>
    <source>
        <strain evidence="2">NBRC 111535</strain>
    </source>
</reference>
<gene>
    <name evidence="1" type="ORF">DDQ68_17735</name>
</gene>
<keyword evidence="2" id="KW-1185">Reference proteome</keyword>
<evidence type="ECO:0008006" key="3">
    <source>
        <dbReference type="Google" id="ProtNLM"/>
    </source>
</evidence>
<sequence>MRPHLLLLFAFAFGALLSCKHDKDLQPQCYAGTVLGSSCYDGLIINVDAQFPIGKPVGAGFAPKDSTKVTYQNVIGALNSTELARFNTPGQRIYFTCTGDTQGFSNFGPCNHMGIPLPVPHVVLTSFSATPCGPVAP</sequence>
<name>A0A2Z3GKW3_9BACT</name>
<evidence type="ECO:0000313" key="1">
    <source>
        <dbReference type="EMBL" id="AWM34463.1"/>
    </source>
</evidence>